<keyword evidence="4 7" id="KW-0520">NAD</keyword>
<protein>
    <recommendedName>
        <fullName evidence="7">Poly [ADP-ribose] polymerase</fullName>
        <shortName evidence="7">PARP</shortName>
        <ecNumber evidence="7">2.4.2.-</ecNumber>
    </recommendedName>
</protein>
<dbReference type="Pfam" id="PF23085">
    <property type="entry name" value="RRM_PARP14_3"/>
    <property type="match status" value="1"/>
</dbReference>
<dbReference type="CDD" id="cd01439">
    <property type="entry name" value="TCCD_inducible_PARP_like"/>
    <property type="match status" value="1"/>
</dbReference>
<evidence type="ECO:0000256" key="6">
    <source>
        <dbReference type="ARBA" id="ARBA00024347"/>
    </source>
</evidence>
<feature type="region of interest" description="Disordered" evidence="8">
    <location>
        <begin position="115"/>
        <end position="135"/>
    </location>
</feature>
<name>A0AAR2KAH6_PYGNA</name>
<evidence type="ECO:0000256" key="8">
    <source>
        <dbReference type="SAM" id="MobiDB-lite"/>
    </source>
</evidence>
<dbReference type="GO" id="GO:0003714">
    <property type="term" value="F:transcription corepressor activity"/>
    <property type="evidence" value="ECO:0007669"/>
    <property type="project" value="TreeGrafter"/>
</dbReference>
<dbReference type="PANTHER" id="PTHR14453:SF101">
    <property type="entry name" value="POLY [ADP-RIBOSE] POLYMERASE"/>
    <property type="match status" value="1"/>
</dbReference>
<dbReference type="SUPFAM" id="SSF117839">
    <property type="entry name" value="WWE domain"/>
    <property type="match status" value="1"/>
</dbReference>
<dbReference type="Pfam" id="PF23248">
    <property type="entry name" value="KH_PARP14_2"/>
    <property type="match status" value="1"/>
</dbReference>
<dbReference type="InterPro" id="IPR004170">
    <property type="entry name" value="WWE_dom"/>
</dbReference>
<feature type="domain" description="Macro" evidence="11">
    <location>
        <begin position="846"/>
        <end position="1031"/>
    </location>
</feature>
<dbReference type="GO" id="GO:0010629">
    <property type="term" value="P:negative regulation of gene expression"/>
    <property type="evidence" value="ECO:0007669"/>
    <property type="project" value="TreeGrafter"/>
</dbReference>
<evidence type="ECO:0000259" key="11">
    <source>
        <dbReference type="PROSITE" id="PS51154"/>
    </source>
</evidence>
<evidence type="ECO:0000256" key="2">
    <source>
        <dbReference type="ARBA" id="ARBA00022676"/>
    </source>
</evidence>
<dbReference type="GO" id="GO:0005634">
    <property type="term" value="C:nucleus"/>
    <property type="evidence" value="ECO:0007669"/>
    <property type="project" value="UniProtKB-SubCell"/>
</dbReference>
<dbReference type="SUPFAM" id="SSF52949">
    <property type="entry name" value="Macro domain-like"/>
    <property type="match status" value="4"/>
</dbReference>
<evidence type="ECO:0000256" key="3">
    <source>
        <dbReference type="ARBA" id="ARBA00022679"/>
    </source>
</evidence>
<accession>A0AAR2KAH6</accession>
<evidence type="ECO:0000256" key="5">
    <source>
        <dbReference type="ARBA" id="ARBA00023242"/>
    </source>
</evidence>
<dbReference type="GO" id="GO:0005737">
    <property type="term" value="C:cytoplasm"/>
    <property type="evidence" value="ECO:0007669"/>
    <property type="project" value="TreeGrafter"/>
</dbReference>
<reference evidence="12" key="3">
    <citation type="submission" date="2025-09" db="UniProtKB">
        <authorList>
            <consortium name="Ensembl"/>
        </authorList>
    </citation>
    <scope>IDENTIFICATION</scope>
</reference>
<feature type="domain" description="PARP catalytic" evidence="10">
    <location>
        <begin position="1859"/>
        <end position="2062"/>
    </location>
</feature>
<dbReference type="Ensembl" id="ENSPNAT00000051366.1">
    <property type="protein sequence ID" value="ENSPNAP00000059101.1"/>
    <property type="gene ID" value="ENSPNAG00000033652.1"/>
</dbReference>
<feature type="compositionally biased region" description="Low complexity" evidence="8">
    <location>
        <begin position="1437"/>
        <end position="1448"/>
    </location>
</feature>
<dbReference type="GeneTree" id="ENSGT00940000165390"/>
<sequence length="2062" mass="228067">MAEKTLVVEGLPDDFHSVGSKLELYFRNKRRSGGEVLQIQEHPENKRKALLVYITEEELKKVLEKRLHQIDFKAQGVVKVTVKRLEDQSPEVHKVKPPVQPKPKLEKLELNQTTPAPPAKLVSEIPKGNDEDSSTQDLLVSTTESVDKDTFTIYFEQFTEHVEITKHGKDSWILKVANQSDVQKILHQKEHDFGISVEVYKERNVSEVWDPRRFILNGFKDSCTCKLISVFIGSCSQKAEHTWELLGDDRIVVTFKENIDGNVFINKCSTKKLKDMEIGASHLELTDSVLVEGDMSKIKEEILNLYFSNKKRSGGGEIKSLIWVNKLKSVVICFEECHVAQQVVEQKHHVCETDLSVFLFYPSLQKALTGKMPTLSNIPINIIIPVDEKVLSFVERSEQCKNYFQSQLKKVHANVLFDKTTSSREITLEMAVDKESLAALRVGRTWESKARREADAFLSKYSTAELAVEVEVWKKVEKHCHQLISLDVDLSFKEDKSKIVVVGLKDAVSTLLDKTQSLLQDASAELEVERNTVEKVITLESKEMFELVANQVHSKLSIETIFTKDEGTLTFSLRGLKDDVSVAERVITQVKDNVVFHKLSLSLHLLHFLKSLDLKKFEQDHFVPSHIPAFFLKSGDLLGILVEKANIKISEDKLTGILKEEVIKITSDLTSVINSENWVNFLKTLKAEVELGHNAHNVNIIPTEEEIVICGFAQVVADLSKKVRDYLENKTPATEDIHLRSLREVEFVESCMNLSEVPEIRNLGVTVFACETKNSCLKVTAAKEKIKDARSVVQKHVSSIITETLVYSKAGESKVMHKNEANVKAKAKEWNCMAYLSEKAGSTRPSKCYTHKISNCLTLTFAEGDLLTYTADGFVCPMNSNLAFDHPIAQQFLQVGGSQIQSVCSRLQKEKQTLLAGDVILSDTGRLHAKALVYAILPQSNCTLSFCYMESTILGSLQKAESRNCASVAMPAIGCGTFGFSVKESCTAIREAIVKFSNDYHSSASSIKNVFVVDSNPAVVEEFNTVIAQLGFPIARTFACSSNTTPKNPLKAMKRTQGSDTEVTVHGVQVYVKKGDITKETVDVIVNSNNSALDLNTGVSGAILTAAGQSVVDECKNHGPQKPDGVVLTSGGNLSCKHIAQIVGPNSAADITASIEKVLNLCEGQMAATVAIPAIGTGRGGIGGNESIKAIFTGLEYHLNQLMSSCLKEITVVAFEQKIFDSYCSYFKERNKKIPPKVAQTAQTKMPANQVKIGGVRIEVKKGNIINETVRAIVNTTNNQMNLTSGVSGAVFKAAGPSVQQECQNHGQLQSDTAAVTSAGNMQCDYIIHIMGPHSTADASLRVKKALERCEEKQISTISFPAVGTGGGGLKGPESITAMLQGFDDHLSNRTSTAVKLLYVVVDRDEVLQEFLQGLKQWTTKPQQDSDDELEEDSDESPYSSDGESSYSSEEEEEEEEEEDARSAATTEAIIGHVKVKVFCGDITKELTEAIVNSTNTSLNLSSGVSGAILKAAGQTVVDECKKLGTQPSDGVVLTKGGNLPVKNIVHMVGQTSEKEITRCMYNVLKKCEENKIQSVSFPALGTGAGKLAAAQVAKAMIDALTHFSIDSPAFLKSVQIVIFQPNMLPDFEDALKTFKKISPKPSSVTKGTPIKQTQAKPVKPPLCLATETAAVTFPVMNVEVYGTSPADLAKVKKFISDLISEECSSKDIMSSHLPILPEADKEAIVALSHSNQVHVHVATADKLTVSGKKDDVLDAVLKIKSFLQGVKDRELQEEEEKRVSETLRWEVAEGEAWVPLDKSISYQMELAFHKKEQTFTYQKKGETYTVNFKDLKRVNSKGQSCRVKRTLLGDSETAVINPPATWTKMDGKDLEIIALPPGSPEYKKIEKDFVRSSKHQDVAPVQVVEIHRIQNQPQWQRYSVLKQAVDKKYPKQTNERFLYHGTTKDICQKINKNGFNRSFCGRNAVVHGDGTYFAREAWYSCQDQYSNPDENGLKYIYRARVVTGAMCKSRKGMKEPDPLDPKDPQAGLHDCAVDNVPNPFIFVVFCDAGAYPDYLITFKSV</sequence>
<dbReference type="InterPro" id="IPR057043">
    <property type="entry name" value="PARP14_KH_2"/>
</dbReference>
<dbReference type="InterPro" id="IPR012677">
    <property type="entry name" value="Nucleotide-bd_a/b_plait_sf"/>
</dbReference>
<dbReference type="InterPro" id="IPR057051">
    <property type="entry name" value="PARP14_RPM_1"/>
</dbReference>
<reference evidence="12 13" key="1">
    <citation type="submission" date="2020-10" db="EMBL/GenBank/DDBJ databases">
        <title>Pygocentrus nattereri (red-bellied piranha) genome, fPygNat1, primary haplotype.</title>
        <authorList>
            <person name="Myers G."/>
            <person name="Meyer A."/>
            <person name="Karagic N."/>
            <person name="Pippel M."/>
            <person name="Winkler S."/>
            <person name="Tracey A."/>
            <person name="Wood J."/>
            <person name="Formenti G."/>
            <person name="Howe K."/>
            <person name="Fedrigo O."/>
            <person name="Jarvis E.D."/>
        </authorList>
    </citation>
    <scope>NUCLEOTIDE SEQUENCE [LARGE SCALE GENOMIC DNA]</scope>
</reference>
<proteinExistence type="inferred from homology"/>
<feature type="region of interest" description="Disordered" evidence="8">
    <location>
        <begin position="1419"/>
        <end position="1466"/>
    </location>
</feature>
<dbReference type="PANTHER" id="PTHR14453">
    <property type="entry name" value="PARP/ZINC FINGER CCCH TYPE DOMAIN CONTAINING PROTEIN"/>
    <property type="match status" value="1"/>
</dbReference>
<dbReference type="GO" id="GO:0003950">
    <property type="term" value="F:NAD+ poly-ADP-ribosyltransferase activity"/>
    <property type="evidence" value="ECO:0007669"/>
    <property type="project" value="UniProtKB-UniRule"/>
</dbReference>
<dbReference type="InterPro" id="IPR052056">
    <property type="entry name" value="Mono-ARTD/PARP"/>
</dbReference>
<dbReference type="InterPro" id="IPR012317">
    <property type="entry name" value="Poly(ADP-ribose)pol_cat_dom"/>
</dbReference>
<dbReference type="SUPFAM" id="SSF56399">
    <property type="entry name" value="ADP-ribosylation"/>
    <property type="match status" value="1"/>
</dbReference>
<dbReference type="RefSeq" id="XP_017550531.2">
    <property type="nucleotide sequence ID" value="XM_017695042.2"/>
</dbReference>
<feature type="domain" description="Macro" evidence="11">
    <location>
        <begin position="1463"/>
        <end position="1636"/>
    </location>
</feature>
<dbReference type="InterPro" id="IPR043472">
    <property type="entry name" value="Macro_dom-like"/>
</dbReference>
<dbReference type="PROSITE" id="PS51154">
    <property type="entry name" value="MACRO"/>
    <property type="match status" value="4"/>
</dbReference>
<dbReference type="Pfam" id="PF00644">
    <property type="entry name" value="PARP"/>
    <property type="match status" value="1"/>
</dbReference>
<dbReference type="Gene3D" id="3.30.720.50">
    <property type="match status" value="1"/>
</dbReference>
<keyword evidence="2 7" id="KW-0328">Glycosyltransferase</keyword>
<reference evidence="12" key="2">
    <citation type="submission" date="2025-08" db="UniProtKB">
        <authorList>
            <consortium name="Ensembl"/>
        </authorList>
    </citation>
    <scope>IDENTIFICATION</scope>
</reference>
<dbReference type="Pfam" id="PF02825">
    <property type="entry name" value="WWE"/>
    <property type="match status" value="1"/>
</dbReference>
<dbReference type="CTD" id="100148704"/>
<dbReference type="GeneID" id="108425949"/>
<comment type="subcellular location">
    <subcellularLocation>
        <location evidence="1">Nucleus</location>
    </subcellularLocation>
</comment>
<dbReference type="PROSITE" id="PS51059">
    <property type="entry name" value="PARP_CATALYTIC"/>
    <property type="match status" value="1"/>
</dbReference>
<feature type="domain" description="Macro" evidence="11">
    <location>
        <begin position="1245"/>
        <end position="1419"/>
    </location>
</feature>
<dbReference type="PROSITE" id="PS50918">
    <property type="entry name" value="WWE"/>
    <property type="match status" value="1"/>
</dbReference>
<evidence type="ECO:0000259" key="9">
    <source>
        <dbReference type="PROSITE" id="PS50918"/>
    </source>
</evidence>
<dbReference type="InterPro" id="IPR002589">
    <property type="entry name" value="Macro_dom"/>
</dbReference>
<evidence type="ECO:0000313" key="13">
    <source>
        <dbReference type="Proteomes" id="UP001501920"/>
    </source>
</evidence>
<dbReference type="Pfam" id="PF01661">
    <property type="entry name" value="Macro"/>
    <property type="match status" value="4"/>
</dbReference>
<dbReference type="SMART" id="SM00506">
    <property type="entry name" value="A1pp"/>
    <property type="match status" value="4"/>
</dbReference>
<feature type="compositionally biased region" description="Acidic residues" evidence="8">
    <location>
        <begin position="1425"/>
        <end position="1436"/>
    </location>
</feature>
<evidence type="ECO:0000256" key="1">
    <source>
        <dbReference type="ARBA" id="ARBA00004123"/>
    </source>
</evidence>
<feature type="domain" description="WWE" evidence="9">
    <location>
        <begin position="1772"/>
        <end position="1846"/>
    </location>
</feature>
<dbReference type="Gene3D" id="3.40.220.10">
    <property type="entry name" value="Leucine Aminopeptidase, subunit E, domain 1"/>
    <property type="match status" value="4"/>
</dbReference>
<keyword evidence="3 7" id="KW-0808">Transferase</keyword>
<dbReference type="Proteomes" id="UP001501920">
    <property type="component" value="Chromosome 6"/>
</dbReference>
<organism evidence="12 13">
    <name type="scientific">Pygocentrus nattereri</name>
    <name type="common">Red-bellied piranha</name>
    <dbReference type="NCBI Taxonomy" id="42514"/>
    <lineage>
        <taxon>Eukaryota</taxon>
        <taxon>Metazoa</taxon>
        <taxon>Chordata</taxon>
        <taxon>Craniata</taxon>
        <taxon>Vertebrata</taxon>
        <taxon>Euteleostomi</taxon>
        <taxon>Actinopterygii</taxon>
        <taxon>Neopterygii</taxon>
        <taxon>Teleostei</taxon>
        <taxon>Ostariophysi</taxon>
        <taxon>Characiformes</taxon>
        <taxon>Characoidei</taxon>
        <taxon>Pygocentrus</taxon>
    </lineage>
</organism>
<evidence type="ECO:0000256" key="4">
    <source>
        <dbReference type="ARBA" id="ARBA00023027"/>
    </source>
</evidence>
<evidence type="ECO:0000313" key="12">
    <source>
        <dbReference type="Ensembl" id="ENSPNAP00000059101.1"/>
    </source>
</evidence>
<keyword evidence="5" id="KW-0539">Nucleus</keyword>
<comment type="similarity">
    <text evidence="6">Belongs to the ARTD/PARP family.</text>
</comment>
<keyword evidence="13" id="KW-1185">Reference proteome</keyword>
<dbReference type="FunFam" id="3.90.228.10:FF:000008">
    <property type="entry name" value="Poly [ADP-ribose] polymerase"/>
    <property type="match status" value="1"/>
</dbReference>
<dbReference type="Pfam" id="PF23222">
    <property type="entry name" value="RRM_PARP14_1"/>
    <property type="match status" value="1"/>
</dbReference>
<dbReference type="Gene3D" id="3.90.228.10">
    <property type="match status" value="1"/>
</dbReference>
<dbReference type="Gene3D" id="3.30.70.330">
    <property type="match status" value="2"/>
</dbReference>
<evidence type="ECO:0000259" key="10">
    <source>
        <dbReference type="PROSITE" id="PS51059"/>
    </source>
</evidence>
<feature type="domain" description="Macro" evidence="11">
    <location>
        <begin position="1057"/>
        <end position="1231"/>
    </location>
</feature>
<evidence type="ECO:0000256" key="7">
    <source>
        <dbReference type="RuleBase" id="RU362114"/>
    </source>
</evidence>
<feature type="compositionally biased region" description="Acidic residues" evidence="8">
    <location>
        <begin position="1449"/>
        <end position="1460"/>
    </location>
</feature>
<dbReference type="EC" id="2.4.2.-" evidence="7"/>
<dbReference type="InterPro" id="IPR037197">
    <property type="entry name" value="WWE_dom_sf"/>
</dbReference>